<protein>
    <submittedName>
        <fullName evidence="2">Uncharacterized protein</fullName>
    </submittedName>
</protein>
<gene>
    <name evidence="2" type="ORF">KM92DES2_10178</name>
</gene>
<feature type="region of interest" description="Disordered" evidence="1">
    <location>
        <begin position="216"/>
        <end position="244"/>
    </location>
</feature>
<evidence type="ECO:0000256" key="1">
    <source>
        <dbReference type="SAM" id="MobiDB-lite"/>
    </source>
</evidence>
<proteinExistence type="predicted"/>
<name>A0A212IX19_9BACT</name>
<sequence>MKKNEYIELYQRVEAICEQPSVSVPKLAKAIGKEYRTFKGYLCEQRQHNLWPLLPQILEAFPHLSRQWLYFGDGPMLKDAQQETAERTVYPDDPLGRIAALTGLNTHDALQLQLAFGVDYSEIRPWLGAYLLAREAMQKWRAEGGTEETMPEPPARIPDAWLNYFWGHYGPNPGWIQYGDHPHGSAPKLMPNPLSKELDKLHAQLDAAERNLHALHKQKRLTEEGAEQGDEGLARMPHTAPGNR</sequence>
<dbReference type="EMBL" id="FLUP01000001">
    <property type="protein sequence ID" value="SBV91758.1"/>
    <property type="molecule type" value="Genomic_DNA"/>
</dbReference>
<evidence type="ECO:0000313" key="2">
    <source>
        <dbReference type="EMBL" id="SBV91758.1"/>
    </source>
</evidence>
<accession>A0A212IX19</accession>
<reference evidence="2" key="1">
    <citation type="submission" date="2016-04" db="EMBL/GenBank/DDBJ databases">
        <authorList>
            <person name="Evans L.H."/>
            <person name="Alamgir A."/>
            <person name="Owens N."/>
            <person name="Weber N.D."/>
            <person name="Virtaneva K."/>
            <person name="Barbian K."/>
            <person name="Babar A."/>
            <person name="Rosenke K."/>
        </authorList>
    </citation>
    <scope>NUCLEOTIDE SEQUENCE</scope>
    <source>
        <strain evidence="2">92-2</strain>
    </source>
</reference>
<dbReference type="AlphaFoldDB" id="A0A212IX19"/>
<organism evidence="2">
    <name type="scientific">uncultured Desulfovibrio sp</name>
    <dbReference type="NCBI Taxonomy" id="167968"/>
    <lineage>
        <taxon>Bacteria</taxon>
        <taxon>Pseudomonadati</taxon>
        <taxon>Thermodesulfobacteriota</taxon>
        <taxon>Desulfovibrionia</taxon>
        <taxon>Desulfovibrionales</taxon>
        <taxon>Desulfovibrionaceae</taxon>
        <taxon>Desulfovibrio</taxon>
        <taxon>environmental samples</taxon>
    </lineage>
</organism>